<keyword evidence="4" id="KW-1185">Reference proteome</keyword>
<sequence length="91" mass="10854">MESKEIVTSHYFYVLLCADNTFYGGYTIDPERRLKQHNSGTGAKYTRVKKRQPMQMIYKEVFDTKRAAMQAEYAFKQLARHEKERFLSTYL</sequence>
<dbReference type="CDD" id="cd10456">
    <property type="entry name" value="GIY-YIG_UPF0213"/>
    <property type="match status" value="1"/>
</dbReference>
<evidence type="ECO:0000313" key="3">
    <source>
        <dbReference type="EMBL" id="WEG73207.1"/>
    </source>
</evidence>
<organism evidence="3 4">
    <name type="scientific">Vagococcus intermedius</name>
    <dbReference type="NCBI Taxonomy" id="2991418"/>
    <lineage>
        <taxon>Bacteria</taxon>
        <taxon>Bacillati</taxon>
        <taxon>Bacillota</taxon>
        <taxon>Bacilli</taxon>
        <taxon>Lactobacillales</taxon>
        <taxon>Enterococcaceae</taxon>
        <taxon>Vagococcus</taxon>
    </lineage>
</organism>
<dbReference type="Proteomes" id="UP001179647">
    <property type="component" value="Chromosome"/>
</dbReference>
<dbReference type="InterPro" id="IPR050190">
    <property type="entry name" value="UPF0213_domain"/>
</dbReference>
<dbReference type="PANTHER" id="PTHR34477:SF1">
    <property type="entry name" value="UPF0213 PROTEIN YHBQ"/>
    <property type="match status" value="1"/>
</dbReference>
<evidence type="ECO:0000256" key="1">
    <source>
        <dbReference type="ARBA" id="ARBA00007435"/>
    </source>
</evidence>
<reference evidence="3" key="1">
    <citation type="submission" date="2022-10" db="EMBL/GenBank/DDBJ databases">
        <title>Vagococcus sp. isolated from poultry meat.</title>
        <authorList>
            <person name="Johansson P."/>
            <person name="Bjorkroth J."/>
        </authorList>
    </citation>
    <scope>NUCLEOTIDE SEQUENCE</scope>
    <source>
        <strain evidence="3">STAA11</strain>
    </source>
</reference>
<accession>A0AAF0CUZ0</accession>
<comment type="similarity">
    <text evidence="1">Belongs to the UPF0213 family.</text>
</comment>
<gene>
    <name evidence="3" type="ORF">OL234_09620</name>
</gene>
<dbReference type="KEGG" id="vie:OL234_09620"/>
<dbReference type="Pfam" id="PF01541">
    <property type="entry name" value="GIY-YIG"/>
    <property type="match status" value="1"/>
</dbReference>
<name>A0AAF0CUZ0_9ENTE</name>
<dbReference type="AlphaFoldDB" id="A0AAF0CUZ0"/>
<dbReference type="SUPFAM" id="SSF82771">
    <property type="entry name" value="GIY-YIG endonuclease"/>
    <property type="match status" value="1"/>
</dbReference>
<proteinExistence type="inferred from homology"/>
<dbReference type="PANTHER" id="PTHR34477">
    <property type="entry name" value="UPF0213 PROTEIN YHBQ"/>
    <property type="match status" value="1"/>
</dbReference>
<dbReference type="Gene3D" id="3.40.1440.10">
    <property type="entry name" value="GIY-YIG endonuclease"/>
    <property type="match status" value="1"/>
</dbReference>
<dbReference type="InterPro" id="IPR000305">
    <property type="entry name" value="GIY-YIG_endonuc"/>
</dbReference>
<evidence type="ECO:0000259" key="2">
    <source>
        <dbReference type="PROSITE" id="PS50164"/>
    </source>
</evidence>
<dbReference type="InterPro" id="IPR035901">
    <property type="entry name" value="GIY-YIG_endonuc_sf"/>
</dbReference>
<dbReference type="PROSITE" id="PS50164">
    <property type="entry name" value="GIY_YIG"/>
    <property type="match status" value="1"/>
</dbReference>
<dbReference type="RefSeq" id="WP_275469010.1">
    <property type="nucleotide sequence ID" value="NZ_CP110232.1"/>
</dbReference>
<feature type="domain" description="GIY-YIG" evidence="2">
    <location>
        <begin position="8"/>
        <end position="85"/>
    </location>
</feature>
<evidence type="ECO:0000313" key="4">
    <source>
        <dbReference type="Proteomes" id="UP001179647"/>
    </source>
</evidence>
<dbReference type="EMBL" id="CP110232">
    <property type="protein sequence ID" value="WEG73207.1"/>
    <property type="molecule type" value="Genomic_DNA"/>
</dbReference>
<protein>
    <submittedName>
        <fullName evidence="3">GIY-YIG nuclease family protein</fullName>
    </submittedName>
</protein>